<feature type="compositionally biased region" description="Basic and acidic residues" evidence="1">
    <location>
        <begin position="183"/>
        <end position="215"/>
    </location>
</feature>
<dbReference type="AlphaFoldDB" id="A0AAV9STE6"/>
<comment type="caution">
    <text evidence="2">The sequence shown here is derived from an EMBL/GenBank/DDBJ whole genome shotgun (WGS) entry which is preliminary data.</text>
</comment>
<feature type="compositionally biased region" description="Polar residues" evidence="1">
    <location>
        <begin position="153"/>
        <end position="168"/>
    </location>
</feature>
<feature type="compositionally biased region" description="Basic and acidic residues" evidence="1">
    <location>
        <begin position="57"/>
        <end position="73"/>
    </location>
</feature>
<organism evidence="2 3">
    <name type="scientific">Crenichthys baileyi</name>
    <name type="common">White River springfish</name>
    <dbReference type="NCBI Taxonomy" id="28760"/>
    <lineage>
        <taxon>Eukaryota</taxon>
        <taxon>Metazoa</taxon>
        <taxon>Chordata</taxon>
        <taxon>Craniata</taxon>
        <taxon>Vertebrata</taxon>
        <taxon>Euteleostomi</taxon>
        <taxon>Actinopterygii</taxon>
        <taxon>Neopterygii</taxon>
        <taxon>Teleostei</taxon>
        <taxon>Neoteleostei</taxon>
        <taxon>Acanthomorphata</taxon>
        <taxon>Ovalentaria</taxon>
        <taxon>Atherinomorphae</taxon>
        <taxon>Cyprinodontiformes</taxon>
        <taxon>Goodeidae</taxon>
        <taxon>Crenichthys</taxon>
    </lineage>
</organism>
<proteinExistence type="predicted"/>
<gene>
    <name evidence="2" type="ORF">CRENBAI_010926</name>
</gene>
<feature type="region of interest" description="Disordered" evidence="1">
    <location>
        <begin position="1"/>
        <end position="254"/>
    </location>
</feature>
<feature type="compositionally biased region" description="Basic residues" evidence="1">
    <location>
        <begin position="137"/>
        <end position="152"/>
    </location>
</feature>
<sequence>MKTHSHSASNAYSGNPRRGSRHNHQTEACTRKPTPPRTLSVYIQLDLSSPPPEEASTPDKVEPVRSVRSDHQECGPTPKKRADQSAQCNKNTLHRGGHMTNMPNHARTHEAKPTKRNTTAWHRAEDRTQQRAPKVTAVHKAHTVQMHPRIKKTQSIQTQEHMPNTHTVPRSSPARKPPPKATKGREPTEPEPKPTEKARSVHPEINHADHSDLSPRRHWNQHQKPEPRKGTTIRTGTTQTHLNHSAVRPARKIHSLKESAPAMRWYLPASLGGP</sequence>
<evidence type="ECO:0000313" key="2">
    <source>
        <dbReference type="EMBL" id="KAK5624130.1"/>
    </source>
</evidence>
<feature type="compositionally biased region" description="Polar residues" evidence="1">
    <location>
        <begin position="1"/>
        <end position="13"/>
    </location>
</feature>
<reference evidence="2 3" key="1">
    <citation type="submission" date="2021-06" db="EMBL/GenBank/DDBJ databases">
        <authorList>
            <person name="Palmer J.M."/>
        </authorList>
    </citation>
    <scope>NUCLEOTIDE SEQUENCE [LARGE SCALE GENOMIC DNA]</scope>
    <source>
        <strain evidence="2 3">MEX-2019</strain>
        <tissue evidence="2">Muscle</tissue>
    </source>
</reference>
<dbReference type="EMBL" id="JAHHUM010000003">
    <property type="protein sequence ID" value="KAK5624130.1"/>
    <property type="molecule type" value="Genomic_DNA"/>
</dbReference>
<dbReference type="Proteomes" id="UP001311232">
    <property type="component" value="Unassembled WGS sequence"/>
</dbReference>
<evidence type="ECO:0000256" key="1">
    <source>
        <dbReference type="SAM" id="MobiDB-lite"/>
    </source>
</evidence>
<protein>
    <submittedName>
        <fullName evidence="2">Uncharacterized protein</fullName>
    </submittedName>
</protein>
<evidence type="ECO:0000313" key="3">
    <source>
        <dbReference type="Proteomes" id="UP001311232"/>
    </source>
</evidence>
<name>A0AAV9STE6_9TELE</name>
<keyword evidence="3" id="KW-1185">Reference proteome</keyword>
<accession>A0AAV9STE6</accession>